<feature type="compositionally biased region" description="Basic and acidic residues" evidence="1">
    <location>
        <begin position="332"/>
        <end position="344"/>
    </location>
</feature>
<comment type="caution">
    <text evidence="2">The sequence shown here is derived from an EMBL/GenBank/DDBJ whole genome shotgun (WGS) entry which is preliminary data.</text>
</comment>
<reference evidence="2 3" key="1">
    <citation type="submission" date="2019-06" db="EMBL/GenBank/DDBJ databases">
        <authorList>
            <person name="Palmer J.M."/>
        </authorList>
    </citation>
    <scope>NUCLEOTIDE SEQUENCE [LARGE SCALE GENOMIC DNA]</scope>
    <source>
        <strain evidence="2 3">TWF106</strain>
    </source>
</reference>
<feature type="compositionally biased region" description="Low complexity" evidence="1">
    <location>
        <begin position="320"/>
        <end position="329"/>
    </location>
</feature>
<dbReference type="AlphaFoldDB" id="A0A7C8QG70"/>
<gene>
    <name evidence="2" type="ORF">TWF106_010133</name>
</gene>
<dbReference type="Proteomes" id="UP000472727">
    <property type="component" value="Unassembled WGS sequence"/>
</dbReference>
<sequence>MSSSPGGNGGNQEFNDPASSRPSLHSLLNVLQTLQWCKSENLRKDNIENAVSLDEISLQPKKPKDAHVEILNALALILVTAKFGDVAAVAMIINPAELELIFAKNNALTEKDRRYVEDLVDIVRETAAEPRKTQTTKKIFLHILVGCRDKIIARMMKVQAEIRSALSDISQNCRNDLENSPNGEKYMELIQNKMVRRCFNLRDLPLDKLPPLTKVLPRMLEGLLDFSQNCEIKGLRTVVWVGYCLGSDTLVDLVGPALVRRLKKLGDYYLSARLILHYAGNPAYKARIQRMKIIDVLQYCGPIEDKIFKSRTRSVDPRSRSPSPSNSQPAIRQRDYAARDKGSVVEKRAPPITVLGTLNAVAEEVGVTPITLSNIISYYPRFVDNPWYLKEGDLRVHYECRLARFLTKRFPNNPNFEIGVSKLCCWTCDKWLDAYASELKASSSCCTTFHRRGTHDKVYRNWLSPGSARADSSTYDEVFQRVKYELYALKRRARGYSPESTIFVEDETGDGSELDEIDIIPINLSDDEL</sequence>
<feature type="region of interest" description="Disordered" evidence="1">
    <location>
        <begin position="311"/>
        <end position="344"/>
    </location>
</feature>
<evidence type="ECO:0000256" key="1">
    <source>
        <dbReference type="SAM" id="MobiDB-lite"/>
    </source>
</evidence>
<dbReference type="EMBL" id="WIWS01000073">
    <property type="protein sequence ID" value="KAF3211680.1"/>
    <property type="molecule type" value="Genomic_DNA"/>
</dbReference>
<dbReference type="InterPro" id="IPR027796">
    <property type="entry name" value="OTT_1508_deam-like"/>
</dbReference>
<organism evidence="2 3">
    <name type="scientific">Orbilia oligospora</name>
    <name type="common">Nematode-trapping fungus</name>
    <name type="synonym">Arthrobotrys oligospora</name>
    <dbReference type="NCBI Taxonomy" id="2813651"/>
    <lineage>
        <taxon>Eukaryota</taxon>
        <taxon>Fungi</taxon>
        <taxon>Dikarya</taxon>
        <taxon>Ascomycota</taxon>
        <taxon>Pezizomycotina</taxon>
        <taxon>Orbiliomycetes</taxon>
        <taxon>Orbiliales</taxon>
        <taxon>Orbiliaceae</taxon>
        <taxon>Orbilia</taxon>
    </lineage>
</organism>
<evidence type="ECO:0000313" key="3">
    <source>
        <dbReference type="Proteomes" id="UP000472727"/>
    </source>
</evidence>
<evidence type="ECO:0000313" key="2">
    <source>
        <dbReference type="EMBL" id="KAF3211680.1"/>
    </source>
</evidence>
<protein>
    <submittedName>
        <fullName evidence="2">Uncharacterized protein</fullName>
    </submittedName>
</protein>
<proteinExistence type="predicted"/>
<name>A0A7C8QG70_ORBOL</name>
<accession>A0A7C8QG70</accession>
<dbReference type="Pfam" id="PF14441">
    <property type="entry name" value="OTT_1508_deam"/>
    <property type="match status" value="1"/>
</dbReference>